<reference evidence="2" key="1">
    <citation type="submission" date="2020-10" db="EMBL/GenBank/DDBJ databases">
        <title>Taxonomic study of unclassified bacteria belonging to the class Ktedonobacteria.</title>
        <authorList>
            <person name="Yabe S."/>
            <person name="Wang C.M."/>
            <person name="Zheng Y."/>
            <person name="Sakai Y."/>
            <person name="Cavaletti L."/>
            <person name="Monciardini P."/>
            <person name="Donadio S."/>
        </authorList>
    </citation>
    <scope>NUCLEOTIDE SEQUENCE</scope>
    <source>
        <strain evidence="2">SOSP1-1</strain>
    </source>
</reference>
<sequence length="239" mass="27037">MSKIRKRYGLEVFRRFFEVVIKLCQEAKLVWGQELYFDSTQVNANADLDSLAPRFVVEAREAFQEHLAALFESEPTEPEASEGNGVNALSEAVALPTTISEQQQEERAEENATRHDWIAEEGHQQRNVSGSYRRTADFRISTTDPDATPMRLKGGGTHLGYRTHYVVNGGKHRIILAALVVPGEVNDNQPMLDLLWHVLFRQRVQPTQVTGDMMYGTIENIKAIEDAHIRAYMPVAERG</sequence>
<accession>A0A8J3I9M6</accession>
<dbReference type="Proteomes" id="UP000612362">
    <property type="component" value="Unassembled WGS sequence"/>
</dbReference>
<dbReference type="PANTHER" id="PTHR33408">
    <property type="entry name" value="TRANSPOSASE"/>
    <property type="match status" value="1"/>
</dbReference>
<dbReference type="GO" id="GO:0004803">
    <property type="term" value="F:transposase activity"/>
    <property type="evidence" value="ECO:0007669"/>
    <property type="project" value="InterPro"/>
</dbReference>
<dbReference type="InterPro" id="IPR002559">
    <property type="entry name" value="Transposase_11"/>
</dbReference>
<organism evidence="2 3">
    <name type="scientific">Ktedonospora formicarum</name>
    <dbReference type="NCBI Taxonomy" id="2778364"/>
    <lineage>
        <taxon>Bacteria</taxon>
        <taxon>Bacillati</taxon>
        <taxon>Chloroflexota</taxon>
        <taxon>Ktedonobacteria</taxon>
        <taxon>Ktedonobacterales</taxon>
        <taxon>Ktedonobacteraceae</taxon>
        <taxon>Ktedonospora</taxon>
    </lineage>
</organism>
<feature type="domain" description="Transposase IS4-like" evidence="1">
    <location>
        <begin position="142"/>
        <end position="235"/>
    </location>
</feature>
<gene>
    <name evidence="2" type="ORF">KSX_79260</name>
</gene>
<dbReference type="GO" id="GO:0003677">
    <property type="term" value="F:DNA binding"/>
    <property type="evidence" value="ECO:0007669"/>
    <property type="project" value="InterPro"/>
</dbReference>
<name>A0A8J3I9M6_9CHLR</name>
<keyword evidence="3" id="KW-1185">Reference proteome</keyword>
<dbReference type="EMBL" id="BNJF01000006">
    <property type="protein sequence ID" value="GHO49763.1"/>
    <property type="molecule type" value="Genomic_DNA"/>
</dbReference>
<dbReference type="Pfam" id="PF01609">
    <property type="entry name" value="DDE_Tnp_1"/>
    <property type="match status" value="1"/>
</dbReference>
<evidence type="ECO:0000313" key="2">
    <source>
        <dbReference type="EMBL" id="GHO49763.1"/>
    </source>
</evidence>
<evidence type="ECO:0000259" key="1">
    <source>
        <dbReference type="Pfam" id="PF01609"/>
    </source>
</evidence>
<comment type="caution">
    <text evidence="2">The sequence shown here is derived from an EMBL/GenBank/DDBJ whole genome shotgun (WGS) entry which is preliminary data.</text>
</comment>
<dbReference type="RefSeq" id="WP_220198862.1">
    <property type="nucleotide sequence ID" value="NZ_BNJF01000006.1"/>
</dbReference>
<evidence type="ECO:0000313" key="3">
    <source>
        <dbReference type="Proteomes" id="UP000612362"/>
    </source>
</evidence>
<dbReference type="AlphaFoldDB" id="A0A8J3I9M6"/>
<proteinExistence type="predicted"/>
<dbReference type="GO" id="GO:0006313">
    <property type="term" value="P:DNA transposition"/>
    <property type="evidence" value="ECO:0007669"/>
    <property type="project" value="InterPro"/>
</dbReference>
<protein>
    <recommendedName>
        <fullName evidence="1">Transposase IS4-like domain-containing protein</fullName>
    </recommendedName>
</protein>